<dbReference type="GO" id="GO:0003700">
    <property type="term" value="F:DNA-binding transcription factor activity"/>
    <property type="evidence" value="ECO:0007669"/>
    <property type="project" value="InterPro"/>
</dbReference>
<proteinExistence type="predicted"/>
<dbReference type="Gene3D" id="3.40.50.880">
    <property type="match status" value="1"/>
</dbReference>
<accession>A0A8I1M940</accession>
<dbReference type="Gene3D" id="1.10.10.60">
    <property type="entry name" value="Homeodomain-like"/>
    <property type="match status" value="1"/>
</dbReference>
<evidence type="ECO:0000259" key="4">
    <source>
        <dbReference type="PROSITE" id="PS01124"/>
    </source>
</evidence>
<organism evidence="5 6">
    <name type="scientific">Thalassospira povalilytica</name>
    <dbReference type="NCBI Taxonomy" id="732237"/>
    <lineage>
        <taxon>Bacteria</taxon>
        <taxon>Pseudomonadati</taxon>
        <taxon>Pseudomonadota</taxon>
        <taxon>Alphaproteobacteria</taxon>
        <taxon>Rhodospirillales</taxon>
        <taxon>Thalassospiraceae</taxon>
        <taxon>Thalassospira</taxon>
    </lineage>
</organism>
<dbReference type="EMBL" id="JAEKJW010000002">
    <property type="protein sequence ID" value="MBN8197145.1"/>
    <property type="molecule type" value="Genomic_DNA"/>
</dbReference>
<dbReference type="InterPro" id="IPR002818">
    <property type="entry name" value="DJ-1/PfpI"/>
</dbReference>
<dbReference type="InterPro" id="IPR009057">
    <property type="entry name" value="Homeodomain-like_sf"/>
</dbReference>
<evidence type="ECO:0000313" key="5">
    <source>
        <dbReference type="EMBL" id="MBN8197145.1"/>
    </source>
</evidence>
<dbReference type="InterPro" id="IPR018060">
    <property type="entry name" value="HTH_AraC"/>
</dbReference>
<gene>
    <name evidence="5" type="ORF">JF547_11800</name>
</gene>
<evidence type="ECO:0000256" key="1">
    <source>
        <dbReference type="ARBA" id="ARBA00023015"/>
    </source>
</evidence>
<dbReference type="InterPro" id="IPR029062">
    <property type="entry name" value="Class_I_gatase-like"/>
</dbReference>
<reference evidence="5" key="1">
    <citation type="submission" date="2020-12" db="EMBL/GenBank/DDBJ databases">
        <title>Oil enriched cultivation method for isolating marine PHA-producing bacteria.</title>
        <authorList>
            <person name="Zheng W."/>
            <person name="Yu S."/>
            <person name="Huang Y."/>
        </authorList>
    </citation>
    <scope>NUCLEOTIDE SEQUENCE</scope>
    <source>
        <strain evidence="5">SY-2-3</strain>
    </source>
</reference>
<name>A0A8I1M940_9PROT</name>
<dbReference type="Pfam" id="PF12833">
    <property type="entry name" value="HTH_18"/>
    <property type="match status" value="1"/>
</dbReference>
<comment type="caution">
    <text evidence="5">The sequence shown here is derived from an EMBL/GenBank/DDBJ whole genome shotgun (WGS) entry which is preliminary data.</text>
</comment>
<dbReference type="InterPro" id="IPR052158">
    <property type="entry name" value="INH-QAR"/>
</dbReference>
<evidence type="ECO:0000313" key="6">
    <source>
        <dbReference type="Proteomes" id="UP000664405"/>
    </source>
</evidence>
<keyword evidence="3" id="KW-0804">Transcription</keyword>
<dbReference type="AlphaFoldDB" id="A0A8I1M940"/>
<dbReference type="Proteomes" id="UP000664405">
    <property type="component" value="Unassembled WGS sequence"/>
</dbReference>
<dbReference type="CDD" id="cd03137">
    <property type="entry name" value="GATase1_AraC_1"/>
    <property type="match status" value="1"/>
</dbReference>
<dbReference type="GO" id="GO:0043565">
    <property type="term" value="F:sequence-specific DNA binding"/>
    <property type="evidence" value="ECO:0007669"/>
    <property type="project" value="InterPro"/>
</dbReference>
<dbReference type="Pfam" id="PF01965">
    <property type="entry name" value="DJ-1_PfpI"/>
    <property type="match status" value="1"/>
</dbReference>
<dbReference type="SMART" id="SM00342">
    <property type="entry name" value="HTH_ARAC"/>
    <property type="match status" value="1"/>
</dbReference>
<dbReference type="RefSeq" id="WP_206927527.1">
    <property type="nucleotide sequence ID" value="NZ_JAEKJW010000002.1"/>
</dbReference>
<dbReference type="PANTHER" id="PTHR43130">
    <property type="entry name" value="ARAC-FAMILY TRANSCRIPTIONAL REGULATOR"/>
    <property type="match status" value="1"/>
</dbReference>
<sequence length="349" mass="38021">MSVSKTAAKSETPRRLIVCHAYDRVMSLDVVGPLQVFGSANDELTRTGRAAGYDVLVTATRSGPVRTSCGVQLYADCGWQDIDLAAVDTLLVPGGDGVARFFDDHDFLEWLCTAEKVIPRLGSVCSGALILAEAGLLDGRMATTHWSRCDQMIRDYPAIHLMADRLHSYDPTGYDGDPHVFTSAGVTAGIDLALAIVEADYGRALALSVARRLVMFLKRPGGQAQFSAYLTPEGGATTRLAGLLEWLPANLAEDLSLETLAGRAGMTPRTFSRVFSRDLGMSPARYVERIRVEAARALLQDDGITVSRVAELCGFRHPETLRRAFQRHLSVSPQEYAERFARKPYAGVI</sequence>
<dbReference type="PROSITE" id="PS00041">
    <property type="entry name" value="HTH_ARAC_FAMILY_1"/>
    <property type="match status" value="1"/>
</dbReference>
<dbReference type="PROSITE" id="PS01124">
    <property type="entry name" value="HTH_ARAC_FAMILY_2"/>
    <property type="match status" value="1"/>
</dbReference>
<feature type="domain" description="HTH araC/xylS-type" evidence="4">
    <location>
        <begin position="241"/>
        <end position="339"/>
    </location>
</feature>
<dbReference type="SUPFAM" id="SSF52317">
    <property type="entry name" value="Class I glutamine amidotransferase-like"/>
    <property type="match status" value="1"/>
</dbReference>
<evidence type="ECO:0000256" key="3">
    <source>
        <dbReference type="ARBA" id="ARBA00023163"/>
    </source>
</evidence>
<protein>
    <submittedName>
        <fullName evidence="5">GlxA family transcriptional regulator</fullName>
    </submittedName>
</protein>
<dbReference type="PANTHER" id="PTHR43130:SF3">
    <property type="entry name" value="HTH-TYPE TRANSCRIPTIONAL REGULATOR RV1931C"/>
    <property type="match status" value="1"/>
</dbReference>
<evidence type="ECO:0000256" key="2">
    <source>
        <dbReference type="ARBA" id="ARBA00023125"/>
    </source>
</evidence>
<dbReference type="InterPro" id="IPR018062">
    <property type="entry name" value="HTH_AraC-typ_CS"/>
</dbReference>
<keyword evidence="2" id="KW-0238">DNA-binding</keyword>
<keyword evidence="1" id="KW-0805">Transcription regulation</keyword>
<dbReference type="SUPFAM" id="SSF46689">
    <property type="entry name" value="Homeodomain-like"/>
    <property type="match status" value="2"/>
</dbReference>